<keyword evidence="2" id="KW-1185">Reference proteome</keyword>
<reference evidence="1 2" key="1">
    <citation type="submission" date="2020-03" db="EMBL/GenBank/DDBJ databases">
        <title>Complete genome sequence of Shewanella sp.</title>
        <authorList>
            <person name="Kim Y.-S."/>
            <person name="Kim S.-J."/>
            <person name="Jung H.-K."/>
            <person name="Kim K.-H."/>
        </authorList>
    </citation>
    <scope>NUCLEOTIDE SEQUENCE [LARGE SCALE GENOMIC DNA]</scope>
    <source>
        <strain evidence="1 2">PN3F2</strain>
        <plasmid evidence="1 2">pPN3F2_2</plasmid>
    </source>
</reference>
<evidence type="ECO:0000313" key="1">
    <source>
        <dbReference type="EMBL" id="QIR16563.1"/>
    </source>
</evidence>
<dbReference type="EMBL" id="CP050315">
    <property type="protein sequence ID" value="QIR16563.1"/>
    <property type="molecule type" value="Genomic_DNA"/>
</dbReference>
<protein>
    <submittedName>
        <fullName evidence="1">Uncharacterized protein</fullName>
    </submittedName>
</protein>
<sequence length="142" mass="16162">MNSDNTYRMIDDIRFIGPVLGLPYYDFVIGLYDVKKETGVAYNSDDCELLSIALDNLHSPCVMTLSHQPAPPTSDTRRLLNEINVDYYRAAIGLIYIDPNADVQLQYLPTPDSMLSKKEKVVSEDPFVLLDMLKDREIDLED</sequence>
<proteinExistence type="predicted"/>
<dbReference type="Proteomes" id="UP000502608">
    <property type="component" value="Plasmid pPN3F2_2"/>
</dbReference>
<gene>
    <name evidence="1" type="ORF">HBH39_18995</name>
</gene>
<accession>A0A6G9QR34</accession>
<name>A0A6G9QR34_9GAMM</name>
<organism evidence="1 2">
    <name type="scientific">Shewanella aestuarii</name>
    <dbReference type="NCBI Taxonomy" id="1028752"/>
    <lineage>
        <taxon>Bacteria</taxon>
        <taxon>Pseudomonadati</taxon>
        <taxon>Pseudomonadota</taxon>
        <taxon>Gammaproteobacteria</taxon>
        <taxon>Alteromonadales</taxon>
        <taxon>Shewanellaceae</taxon>
        <taxon>Shewanella</taxon>
    </lineage>
</organism>
<dbReference type="KEGG" id="saes:HBH39_18995"/>
<evidence type="ECO:0000313" key="2">
    <source>
        <dbReference type="Proteomes" id="UP000502608"/>
    </source>
</evidence>
<dbReference type="RefSeq" id="WP_167680391.1">
    <property type="nucleotide sequence ID" value="NZ_CP050315.1"/>
</dbReference>
<geneLocation type="plasmid" evidence="1 2">
    <name>pPN3F2_2</name>
</geneLocation>
<keyword evidence="1" id="KW-0614">Plasmid</keyword>
<dbReference type="AlphaFoldDB" id="A0A6G9QR34"/>